<evidence type="ECO:0000256" key="1">
    <source>
        <dbReference type="ARBA" id="ARBA00004613"/>
    </source>
</evidence>
<dbReference type="PANTHER" id="PTHR21226">
    <property type="entry name" value="ABPA10-RELATED"/>
    <property type="match status" value="1"/>
</dbReference>
<dbReference type="EMBL" id="VCEA01000002">
    <property type="protein sequence ID" value="KAB0349640.1"/>
    <property type="molecule type" value="Genomic_DNA"/>
</dbReference>
<evidence type="ECO:0000313" key="7">
    <source>
        <dbReference type="Proteomes" id="UP000326458"/>
    </source>
</evidence>
<dbReference type="PROSITE" id="PS51311">
    <property type="entry name" value="SCGB"/>
    <property type="match status" value="1"/>
</dbReference>
<dbReference type="Gene3D" id="1.20.920.50">
    <property type="match status" value="1"/>
</dbReference>
<evidence type="ECO:0000256" key="3">
    <source>
        <dbReference type="ARBA" id="ARBA00022525"/>
    </source>
</evidence>
<dbReference type="SUPFAM" id="SSF48201">
    <property type="entry name" value="Uteroglobin-like"/>
    <property type="match status" value="1"/>
</dbReference>
<comment type="caution">
    <text evidence="6">The sequence shown here is derived from an EMBL/GenBank/DDBJ whole genome shotgun (WGS) entry which is preliminary data.</text>
</comment>
<gene>
    <name evidence="6" type="ORF">FD754_014497</name>
</gene>
<dbReference type="SMART" id="SM00096">
    <property type="entry name" value="UTG"/>
    <property type="match status" value="1"/>
</dbReference>
<comment type="subcellular location">
    <subcellularLocation>
        <location evidence="1">Secreted</location>
    </subcellularLocation>
</comment>
<dbReference type="PANTHER" id="PTHR21226:SF8">
    <property type="entry name" value="ABPA10-RELATED"/>
    <property type="match status" value="1"/>
</dbReference>
<dbReference type="PRINTS" id="PR00827">
    <property type="entry name" value="FELALLERGEN"/>
</dbReference>
<accession>A0A5N3VJZ8</accession>
<dbReference type="GO" id="GO:0005496">
    <property type="term" value="F:steroid binding"/>
    <property type="evidence" value="ECO:0007669"/>
    <property type="project" value="TreeGrafter"/>
</dbReference>
<keyword evidence="4 5" id="KW-0732">Signal</keyword>
<evidence type="ECO:0000256" key="2">
    <source>
        <dbReference type="ARBA" id="ARBA00008650"/>
    </source>
</evidence>
<dbReference type="Proteomes" id="UP000326458">
    <property type="component" value="Unassembled WGS sequence"/>
</dbReference>
<dbReference type="InterPro" id="IPR035960">
    <property type="entry name" value="Secretoglobin_sf"/>
</dbReference>
<proteinExistence type="inferred from homology"/>
<keyword evidence="3" id="KW-0964">Secreted</keyword>
<dbReference type="InterPro" id="IPR006178">
    <property type="entry name" value="CH1-like"/>
</dbReference>
<dbReference type="Pfam" id="PF01099">
    <property type="entry name" value="Uteroglobin"/>
    <property type="match status" value="1"/>
</dbReference>
<organism evidence="6 7">
    <name type="scientific">Muntiacus muntjak</name>
    <name type="common">Barking deer</name>
    <name type="synonym">Indian muntjac</name>
    <dbReference type="NCBI Taxonomy" id="9888"/>
    <lineage>
        <taxon>Eukaryota</taxon>
        <taxon>Metazoa</taxon>
        <taxon>Chordata</taxon>
        <taxon>Craniata</taxon>
        <taxon>Vertebrata</taxon>
        <taxon>Euteleostomi</taxon>
        <taxon>Mammalia</taxon>
        <taxon>Eutheria</taxon>
        <taxon>Laurasiatheria</taxon>
        <taxon>Artiodactyla</taxon>
        <taxon>Ruminantia</taxon>
        <taxon>Pecora</taxon>
        <taxon>Cervidae</taxon>
        <taxon>Muntiacinae</taxon>
        <taxon>Muntiacus</taxon>
    </lineage>
</organism>
<evidence type="ECO:0000256" key="4">
    <source>
        <dbReference type="ARBA" id="ARBA00022729"/>
    </source>
</evidence>
<dbReference type="GO" id="GO:0005576">
    <property type="term" value="C:extracellular region"/>
    <property type="evidence" value="ECO:0007669"/>
    <property type="project" value="UniProtKB-SubCell"/>
</dbReference>
<dbReference type="InterPro" id="IPR016126">
    <property type="entry name" value="Secretoglobin"/>
</dbReference>
<dbReference type="AlphaFoldDB" id="A0A5N3VJZ8"/>
<evidence type="ECO:0000256" key="5">
    <source>
        <dbReference type="SAM" id="SignalP"/>
    </source>
</evidence>
<sequence length="105" mass="11458">MTRAGALLLLCAALVLIVGGKCDDICQALRDSINLFISGSHDTYIEQVEKYNKTSDVPETADTLKSCADKSLTAEDKQDALSALEKDITRKVETHTLCKNIITKN</sequence>
<evidence type="ECO:0008006" key="8">
    <source>
        <dbReference type="Google" id="ProtNLM"/>
    </source>
</evidence>
<comment type="similarity">
    <text evidence="2">Belongs to the secretoglobin family.</text>
</comment>
<feature type="chain" id="PRO_5024308426" description="Major allergen I polypeptide chain 1-like" evidence="5">
    <location>
        <begin position="23"/>
        <end position="105"/>
    </location>
</feature>
<evidence type="ECO:0000313" key="6">
    <source>
        <dbReference type="EMBL" id="KAB0349640.1"/>
    </source>
</evidence>
<protein>
    <recommendedName>
        <fullName evidence="8">Major allergen I polypeptide chain 1-like</fullName>
    </recommendedName>
</protein>
<dbReference type="InterPro" id="IPR053723">
    <property type="entry name" value="Secretoglobin_Domain_sf"/>
</dbReference>
<feature type="signal peptide" evidence="5">
    <location>
        <begin position="1"/>
        <end position="22"/>
    </location>
</feature>
<reference evidence="6 7" key="1">
    <citation type="submission" date="2019-06" db="EMBL/GenBank/DDBJ databases">
        <title>Discovery of a novel chromosome fission-fusion reversal in muntjac.</title>
        <authorList>
            <person name="Mudd A.B."/>
            <person name="Bredeson J.V."/>
            <person name="Baum R."/>
            <person name="Hockemeyer D."/>
            <person name="Rokhsar D.S."/>
        </authorList>
    </citation>
    <scope>NUCLEOTIDE SEQUENCE [LARGE SCALE GENOMIC DNA]</scope>
    <source>
        <strain evidence="6">UTSW_UCB_Mm</strain>
        <tissue evidence="6">Fibroblast cell line</tissue>
    </source>
</reference>
<keyword evidence="7" id="KW-1185">Reference proteome</keyword>
<name>A0A5N3VJZ8_MUNMU</name>